<protein>
    <submittedName>
        <fullName evidence="4">ShKT domain-containing protein</fullName>
    </submittedName>
</protein>
<name>A0A915HSA7_ROMCU</name>
<keyword evidence="1" id="KW-1015">Disulfide bond</keyword>
<dbReference type="Proteomes" id="UP000887565">
    <property type="component" value="Unplaced"/>
</dbReference>
<keyword evidence="3" id="KW-1185">Reference proteome</keyword>
<reference evidence="4" key="1">
    <citation type="submission" date="2022-11" db="UniProtKB">
        <authorList>
            <consortium name="WormBaseParasite"/>
        </authorList>
    </citation>
    <scope>IDENTIFICATION</scope>
</reference>
<sequence>MPACKGINLEYLYRKKYLWYEVARFYTGNAAVSNACSDADCCDQHEWCEFWASTGQCRTNSDFMAKTCKLSCNACGIS</sequence>
<dbReference type="InterPro" id="IPR003582">
    <property type="entry name" value="ShKT_dom"/>
</dbReference>
<dbReference type="AlphaFoldDB" id="A0A915HSA7"/>
<dbReference type="PROSITE" id="PS51670">
    <property type="entry name" value="SHKT"/>
    <property type="match status" value="1"/>
</dbReference>
<comment type="caution">
    <text evidence="1">Lacks conserved residue(s) required for the propagation of feature annotation.</text>
</comment>
<evidence type="ECO:0000256" key="1">
    <source>
        <dbReference type="PROSITE-ProRule" id="PRU01005"/>
    </source>
</evidence>
<evidence type="ECO:0000313" key="4">
    <source>
        <dbReference type="WBParaSite" id="nRc.2.0.1.t04634-RA"/>
    </source>
</evidence>
<feature type="domain" description="ShKT" evidence="2">
    <location>
        <begin position="41"/>
        <end position="75"/>
    </location>
</feature>
<feature type="disulfide bond" evidence="1">
    <location>
        <begin position="41"/>
        <end position="75"/>
    </location>
</feature>
<evidence type="ECO:0000259" key="2">
    <source>
        <dbReference type="PROSITE" id="PS51670"/>
    </source>
</evidence>
<accession>A0A915HSA7</accession>
<organism evidence="3 4">
    <name type="scientific">Romanomermis culicivorax</name>
    <name type="common">Nematode worm</name>
    <dbReference type="NCBI Taxonomy" id="13658"/>
    <lineage>
        <taxon>Eukaryota</taxon>
        <taxon>Metazoa</taxon>
        <taxon>Ecdysozoa</taxon>
        <taxon>Nematoda</taxon>
        <taxon>Enoplea</taxon>
        <taxon>Dorylaimia</taxon>
        <taxon>Mermithida</taxon>
        <taxon>Mermithoidea</taxon>
        <taxon>Mermithidae</taxon>
        <taxon>Romanomermis</taxon>
    </lineage>
</organism>
<dbReference type="SMART" id="SM00254">
    <property type="entry name" value="ShKT"/>
    <property type="match status" value="1"/>
</dbReference>
<evidence type="ECO:0000313" key="3">
    <source>
        <dbReference type="Proteomes" id="UP000887565"/>
    </source>
</evidence>
<dbReference type="WBParaSite" id="nRc.2.0.1.t04634-RA">
    <property type="protein sequence ID" value="nRc.2.0.1.t04634-RA"/>
    <property type="gene ID" value="nRc.2.0.1.g04634"/>
</dbReference>
<proteinExistence type="predicted"/>
<dbReference type="Pfam" id="PF01549">
    <property type="entry name" value="ShK"/>
    <property type="match status" value="1"/>
</dbReference>